<keyword evidence="2" id="KW-1185">Reference proteome</keyword>
<organism evidence="1 2">
    <name type="scientific">Christiangramia flava JLT2011</name>
    <dbReference type="NCBI Taxonomy" id="1229726"/>
    <lineage>
        <taxon>Bacteria</taxon>
        <taxon>Pseudomonadati</taxon>
        <taxon>Bacteroidota</taxon>
        <taxon>Flavobacteriia</taxon>
        <taxon>Flavobacteriales</taxon>
        <taxon>Flavobacteriaceae</taxon>
        <taxon>Christiangramia</taxon>
    </lineage>
</organism>
<reference evidence="1 2" key="1">
    <citation type="submission" date="2016-07" db="EMBL/GenBank/DDBJ databases">
        <title>Multi-omics approach to identify versatile polysaccharide utilization systems of a marine flavobacterium Gramella flava.</title>
        <authorList>
            <person name="Tang K."/>
        </authorList>
    </citation>
    <scope>NUCLEOTIDE SEQUENCE [LARGE SCALE GENOMIC DNA]</scope>
    <source>
        <strain evidence="1 2">JLT2011</strain>
    </source>
</reference>
<evidence type="ECO:0000313" key="1">
    <source>
        <dbReference type="EMBL" id="APU67085.1"/>
    </source>
</evidence>
<protein>
    <submittedName>
        <fullName evidence="1">Uncharacterized protein</fullName>
    </submittedName>
</protein>
<evidence type="ECO:0000313" key="2">
    <source>
        <dbReference type="Proteomes" id="UP000186230"/>
    </source>
</evidence>
<dbReference type="Proteomes" id="UP000186230">
    <property type="component" value="Chromosome"/>
</dbReference>
<gene>
    <name evidence="1" type="ORF">GRFL_0361</name>
</gene>
<accession>A0A1L7I1S5</accession>
<proteinExistence type="predicted"/>
<dbReference type="AlphaFoldDB" id="A0A1L7I1S5"/>
<dbReference type="KEGG" id="gfl:GRFL_0361"/>
<name>A0A1L7I1S5_9FLAO</name>
<sequence>MRIGNFVKEATLGVCKVRGIHNDIVWVGPMLGSDNDKKVNIEELKPIELNLNWLLAFSFSLYSSKVSYRGISISDLTKPNKYLTEYWNLSVPLEKEKEVVLDRFFVKKVYFPYRKDIIDTYNLFMYSQDLVRQDFTEHINDKYKFHQVLKEQVTYHQPNVHILQNVFYQIFRFEIGIEHPQYIDN</sequence>
<dbReference type="EMBL" id="CP016359">
    <property type="protein sequence ID" value="APU67085.1"/>
    <property type="molecule type" value="Genomic_DNA"/>
</dbReference>